<gene>
    <name evidence="1" type="ORF">CRT60_00710</name>
</gene>
<dbReference type="AlphaFoldDB" id="A0A2B8BML9"/>
<evidence type="ECO:0000313" key="2">
    <source>
        <dbReference type="Proteomes" id="UP000225379"/>
    </source>
</evidence>
<name>A0A2B8BML9_9PROT</name>
<protein>
    <submittedName>
        <fullName evidence="1">NAD/NADP transhydrogenase alpha subunit-like protein</fullName>
    </submittedName>
</protein>
<sequence>MRSLTALDDAMGRPSLAIASSDTVLAVLLTAGAPRQIPVPAGARIVLFSATAPFWARIGGAAGVPAADVLDGSAAELNPVARQVRGAGFIGLAAAANTTVSLSFYG</sequence>
<dbReference type="RefSeq" id="WP_098734543.1">
    <property type="nucleotide sequence ID" value="NZ_PDKW01000036.1"/>
</dbReference>
<dbReference type="EMBL" id="PDKW01000036">
    <property type="protein sequence ID" value="PGH59191.1"/>
    <property type="molecule type" value="Genomic_DNA"/>
</dbReference>
<keyword evidence="2" id="KW-1185">Reference proteome</keyword>
<dbReference type="Proteomes" id="UP000225379">
    <property type="component" value="Unassembled WGS sequence"/>
</dbReference>
<comment type="caution">
    <text evidence="1">The sequence shown here is derived from an EMBL/GenBank/DDBJ whole genome shotgun (WGS) entry which is preliminary data.</text>
</comment>
<dbReference type="OrthoDB" id="7362753at2"/>
<accession>A0A2B8BML9</accession>
<evidence type="ECO:0000313" key="1">
    <source>
        <dbReference type="EMBL" id="PGH59191.1"/>
    </source>
</evidence>
<proteinExistence type="predicted"/>
<organism evidence="1 2">
    <name type="scientific">Azospirillum palustre</name>
    <dbReference type="NCBI Taxonomy" id="2044885"/>
    <lineage>
        <taxon>Bacteria</taxon>
        <taxon>Pseudomonadati</taxon>
        <taxon>Pseudomonadota</taxon>
        <taxon>Alphaproteobacteria</taxon>
        <taxon>Rhodospirillales</taxon>
        <taxon>Azospirillaceae</taxon>
        <taxon>Azospirillum</taxon>
    </lineage>
</organism>
<reference evidence="2" key="1">
    <citation type="submission" date="2017-10" db="EMBL/GenBank/DDBJ databases">
        <authorList>
            <person name="Kravchenko I.K."/>
            <person name="Grouzdev D.S."/>
        </authorList>
    </citation>
    <scope>NUCLEOTIDE SEQUENCE [LARGE SCALE GENOMIC DNA]</scope>
    <source>
        <strain evidence="2">B2</strain>
    </source>
</reference>